<keyword evidence="3" id="KW-1185">Reference proteome</keyword>
<keyword evidence="1" id="KW-0472">Membrane</keyword>
<dbReference type="Pfam" id="PF06197">
    <property type="entry name" value="DUF998"/>
    <property type="match status" value="1"/>
</dbReference>
<organism evidence="2 3">
    <name type="scientific">Streptomyces lycii</name>
    <dbReference type="NCBI Taxonomy" id="2654337"/>
    <lineage>
        <taxon>Bacteria</taxon>
        <taxon>Bacillati</taxon>
        <taxon>Actinomycetota</taxon>
        <taxon>Actinomycetes</taxon>
        <taxon>Kitasatosporales</taxon>
        <taxon>Streptomycetaceae</taxon>
        <taxon>Streptomyces</taxon>
    </lineage>
</organism>
<reference evidence="2 3" key="1">
    <citation type="submission" date="2019-10" db="EMBL/GenBank/DDBJ databases">
        <title>Streptomyces tenebrisbrunneis sp.nov., an endogenous actinomycete isolated from of Lycium ruthenicum.</title>
        <authorList>
            <person name="Ma L."/>
        </authorList>
    </citation>
    <scope>NUCLEOTIDE SEQUENCE [LARGE SCALE GENOMIC DNA]</scope>
    <source>
        <strain evidence="2 3">TRM 66187</strain>
    </source>
</reference>
<evidence type="ECO:0000313" key="3">
    <source>
        <dbReference type="Proteomes" id="UP000621266"/>
    </source>
</evidence>
<feature type="transmembrane region" description="Helical" evidence="1">
    <location>
        <begin position="115"/>
        <end position="134"/>
    </location>
</feature>
<keyword evidence="1" id="KW-0812">Transmembrane</keyword>
<name>A0ABQ7F8X2_9ACTN</name>
<dbReference type="InterPro" id="IPR009339">
    <property type="entry name" value="DUF998"/>
</dbReference>
<evidence type="ECO:0000256" key="1">
    <source>
        <dbReference type="SAM" id="Phobius"/>
    </source>
</evidence>
<gene>
    <name evidence="2" type="ORF">GCU69_30510</name>
</gene>
<dbReference type="RefSeq" id="WP_098755126.1">
    <property type="nucleotide sequence ID" value="NZ_WHPN01000420.1"/>
</dbReference>
<keyword evidence="1" id="KW-1133">Transmembrane helix</keyword>
<protein>
    <submittedName>
        <fullName evidence="2">DUF998 domain-containing protein</fullName>
    </submittedName>
</protein>
<dbReference type="EMBL" id="WHPN01000420">
    <property type="protein sequence ID" value="KAF4405391.1"/>
    <property type="molecule type" value="Genomic_DNA"/>
</dbReference>
<dbReference type="Proteomes" id="UP000621266">
    <property type="component" value="Unassembled WGS sequence"/>
</dbReference>
<proteinExistence type="predicted"/>
<feature type="transmembrane region" description="Helical" evidence="1">
    <location>
        <begin position="48"/>
        <end position="72"/>
    </location>
</feature>
<feature type="transmembrane region" description="Helical" evidence="1">
    <location>
        <begin position="84"/>
        <end position="103"/>
    </location>
</feature>
<sequence length="215" mass="21614">MEGLRITRNLAVAGFAGSLAGAAALHIGWAHRVDTVRHTFSDYALSDGAGPVFTGTVACLTAGSTVLLAGIVRSGLPVGAPARALLGAWCGGLALTAVCRTDPPDGAPTVRGLVHRYAAGAALAALPAAGLLIAGRLDGLPGRRATARSLRRTSWAGTAAGLGFLCAHLCTTAPDTPARRSVSRCLGLAERVTLGLETGLLFLLAGVLRTDGTGT</sequence>
<accession>A0ABQ7F8X2</accession>
<evidence type="ECO:0000313" key="2">
    <source>
        <dbReference type="EMBL" id="KAF4405391.1"/>
    </source>
</evidence>
<comment type="caution">
    <text evidence="2">The sequence shown here is derived from an EMBL/GenBank/DDBJ whole genome shotgun (WGS) entry which is preliminary data.</text>
</comment>